<evidence type="ECO:0000313" key="2">
    <source>
        <dbReference type="EMBL" id="KAB5532012.1"/>
    </source>
</evidence>
<evidence type="ECO:0000259" key="1">
    <source>
        <dbReference type="Pfam" id="PF07727"/>
    </source>
</evidence>
<reference evidence="3" key="1">
    <citation type="journal article" date="2019" name="Gigascience">
        <title>De novo genome assembly of the endangered Acer yangbiense, a plant species with extremely small populations endemic to Yunnan Province, China.</title>
        <authorList>
            <person name="Yang J."/>
            <person name="Wariss H.M."/>
            <person name="Tao L."/>
            <person name="Zhang R."/>
            <person name="Yun Q."/>
            <person name="Hollingsworth P."/>
            <person name="Dao Z."/>
            <person name="Luo G."/>
            <person name="Guo H."/>
            <person name="Ma Y."/>
            <person name="Sun W."/>
        </authorList>
    </citation>
    <scope>NUCLEOTIDE SEQUENCE [LARGE SCALE GENOMIC DNA]</scope>
    <source>
        <strain evidence="3">cv. br00</strain>
    </source>
</reference>
<name>A0A5N5KNM9_9ROSI</name>
<dbReference type="InterPro" id="IPR013103">
    <property type="entry name" value="RVT_2"/>
</dbReference>
<dbReference type="Proteomes" id="UP000326939">
    <property type="component" value="Chromosome 12"/>
</dbReference>
<sequence>MLLIYVDDILITESSLLKIKSFILHLSTAFHMKDPADLHFILGLQITRDESTITVTQTCYLLSLLQNFGLDSAKLVSTYMASGINIGLNFVKAPLIAFRDFCDAD</sequence>
<proteinExistence type="predicted"/>
<dbReference type="Pfam" id="PF07727">
    <property type="entry name" value="RVT_2"/>
    <property type="match status" value="1"/>
</dbReference>
<comment type="caution">
    <text evidence="2">The sequence shown here is derived from an EMBL/GenBank/DDBJ whole genome shotgun (WGS) entry which is preliminary data.</text>
</comment>
<keyword evidence="3" id="KW-1185">Reference proteome</keyword>
<dbReference type="AlphaFoldDB" id="A0A5N5KNM9"/>
<organism evidence="2 3">
    <name type="scientific">Salix brachista</name>
    <dbReference type="NCBI Taxonomy" id="2182728"/>
    <lineage>
        <taxon>Eukaryota</taxon>
        <taxon>Viridiplantae</taxon>
        <taxon>Streptophyta</taxon>
        <taxon>Embryophyta</taxon>
        <taxon>Tracheophyta</taxon>
        <taxon>Spermatophyta</taxon>
        <taxon>Magnoliopsida</taxon>
        <taxon>eudicotyledons</taxon>
        <taxon>Gunneridae</taxon>
        <taxon>Pentapetalae</taxon>
        <taxon>rosids</taxon>
        <taxon>fabids</taxon>
        <taxon>Malpighiales</taxon>
        <taxon>Salicaceae</taxon>
        <taxon>Saliceae</taxon>
        <taxon>Salix</taxon>
    </lineage>
</organism>
<evidence type="ECO:0000313" key="3">
    <source>
        <dbReference type="Proteomes" id="UP000326939"/>
    </source>
</evidence>
<accession>A0A5N5KNM9</accession>
<gene>
    <name evidence="2" type="ORF">DKX38_018682</name>
</gene>
<dbReference type="EMBL" id="VDCV01000012">
    <property type="protein sequence ID" value="KAB5532012.1"/>
    <property type="molecule type" value="Genomic_DNA"/>
</dbReference>
<feature type="domain" description="Reverse transcriptase Ty1/copia-type" evidence="1">
    <location>
        <begin position="3"/>
        <end position="79"/>
    </location>
</feature>
<protein>
    <recommendedName>
        <fullName evidence="1">Reverse transcriptase Ty1/copia-type domain-containing protein</fullName>
    </recommendedName>
</protein>